<dbReference type="PANTHER" id="PTHR12015:SF183">
    <property type="entry name" value="C-C MOTIF CHEMOKINE 3"/>
    <property type="match status" value="1"/>
</dbReference>
<dbReference type="Proteomes" id="UP000606274">
    <property type="component" value="Unassembled WGS sequence"/>
</dbReference>
<evidence type="ECO:0000256" key="4">
    <source>
        <dbReference type="ARBA" id="ARBA00022729"/>
    </source>
</evidence>
<dbReference type="PANTHER" id="PTHR12015">
    <property type="entry name" value="SMALL INDUCIBLE CYTOKINE A"/>
    <property type="match status" value="1"/>
</dbReference>
<evidence type="ECO:0000313" key="7">
    <source>
        <dbReference type="EMBL" id="KAF7706843.1"/>
    </source>
</evidence>
<dbReference type="Gene3D" id="2.40.50.40">
    <property type="match status" value="2"/>
</dbReference>
<dbReference type="GO" id="GO:0005615">
    <property type="term" value="C:extracellular space"/>
    <property type="evidence" value="ECO:0007669"/>
    <property type="project" value="UniProtKB-KW"/>
</dbReference>
<keyword evidence="3" id="KW-0964">Secreted</keyword>
<keyword evidence="2" id="KW-0202">Cytokine</keyword>
<feature type="signal peptide" evidence="5">
    <location>
        <begin position="1"/>
        <end position="24"/>
    </location>
</feature>
<gene>
    <name evidence="7" type="ORF">HF521_020097</name>
</gene>
<evidence type="ECO:0000259" key="6">
    <source>
        <dbReference type="SMART" id="SM00199"/>
    </source>
</evidence>
<reference evidence="7" key="1">
    <citation type="submission" date="2020-08" db="EMBL/GenBank/DDBJ databases">
        <title>Chromosome-level assembly of Southern catfish (Silurus meridionalis) provides insights into visual adaptation to the nocturnal and benthic lifestyles.</title>
        <authorList>
            <person name="Zhang Y."/>
            <person name="Wang D."/>
            <person name="Peng Z."/>
        </authorList>
    </citation>
    <scope>NUCLEOTIDE SEQUENCE</scope>
    <source>
        <strain evidence="7">SWU-2019-XX</strain>
        <tissue evidence="7">Muscle</tissue>
    </source>
</reference>
<dbReference type="InterPro" id="IPR036048">
    <property type="entry name" value="Interleukin_8-like_sf"/>
</dbReference>
<organism evidence="7 8">
    <name type="scientific">Silurus meridionalis</name>
    <name type="common">Southern catfish</name>
    <name type="synonym">Silurus soldatovi meridionalis</name>
    <dbReference type="NCBI Taxonomy" id="175797"/>
    <lineage>
        <taxon>Eukaryota</taxon>
        <taxon>Metazoa</taxon>
        <taxon>Chordata</taxon>
        <taxon>Craniata</taxon>
        <taxon>Vertebrata</taxon>
        <taxon>Euteleostomi</taxon>
        <taxon>Actinopterygii</taxon>
        <taxon>Neopterygii</taxon>
        <taxon>Teleostei</taxon>
        <taxon>Ostariophysi</taxon>
        <taxon>Siluriformes</taxon>
        <taxon>Siluridae</taxon>
        <taxon>Silurus</taxon>
    </lineage>
</organism>
<feature type="chain" id="PRO_5035881062" description="Chemokine interleukin-8-like domain-containing protein" evidence="5">
    <location>
        <begin position="25"/>
        <end position="210"/>
    </location>
</feature>
<dbReference type="SUPFAM" id="SSF54117">
    <property type="entry name" value="Interleukin 8-like chemokines"/>
    <property type="match status" value="2"/>
</dbReference>
<dbReference type="GO" id="GO:0008009">
    <property type="term" value="F:chemokine activity"/>
    <property type="evidence" value="ECO:0007669"/>
    <property type="project" value="InterPro"/>
</dbReference>
<sequence>MFSTSQSVLLVLLVITCFHYYAECDDELMTDFCLNTDTPVYMDSSTVQSQEILTTFSILAATNPDPQDHTEHLHTLQTHRGSGVNEATGLCCFEFHKTSIAAADVDSVKQTRFDCTLPGVILTTKKGSQVCVDPEVDWVKQIISKSEIKEKIMTVNVTAGNEAGLCCFEFHKRPIPAADIVSVKETRFDCTLPGVISEISEEDKCLNPEV</sequence>
<protein>
    <recommendedName>
        <fullName evidence="6">Chemokine interleukin-8-like domain-containing protein</fullName>
    </recommendedName>
</protein>
<keyword evidence="4 5" id="KW-0732">Signal</keyword>
<evidence type="ECO:0000256" key="3">
    <source>
        <dbReference type="ARBA" id="ARBA00022525"/>
    </source>
</evidence>
<name>A0A8T0BKX5_SILME</name>
<evidence type="ECO:0000256" key="1">
    <source>
        <dbReference type="ARBA" id="ARBA00004613"/>
    </source>
</evidence>
<evidence type="ECO:0000256" key="2">
    <source>
        <dbReference type="ARBA" id="ARBA00022514"/>
    </source>
</evidence>
<dbReference type="AlphaFoldDB" id="A0A8T0BKX5"/>
<dbReference type="Pfam" id="PF00048">
    <property type="entry name" value="IL8"/>
    <property type="match status" value="2"/>
</dbReference>
<dbReference type="GO" id="GO:0006955">
    <property type="term" value="P:immune response"/>
    <property type="evidence" value="ECO:0007669"/>
    <property type="project" value="InterPro"/>
</dbReference>
<dbReference type="CDD" id="cd00272">
    <property type="entry name" value="Chemokine_CC"/>
    <property type="match status" value="1"/>
</dbReference>
<proteinExistence type="predicted"/>
<dbReference type="SMART" id="SM00199">
    <property type="entry name" value="SCY"/>
    <property type="match status" value="1"/>
</dbReference>
<feature type="domain" description="Chemokine interleukin-8-like" evidence="6">
    <location>
        <begin position="88"/>
        <end position="146"/>
    </location>
</feature>
<comment type="caution">
    <text evidence="7">The sequence shown here is derived from an EMBL/GenBank/DDBJ whole genome shotgun (WGS) entry which is preliminary data.</text>
</comment>
<dbReference type="EMBL" id="JABFDY010000006">
    <property type="protein sequence ID" value="KAF7706843.1"/>
    <property type="molecule type" value="Genomic_DNA"/>
</dbReference>
<accession>A0A8T0BKX5</accession>
<dbReference type="InterPro" id="IPR039809">
    <property type="entry name" value="Chemokine_b/g/d"/>
</dbReference>
<evidence type="ECO:0000313" key="8">
    <source>
        <dbReference type="Proteomes" id="UP000606274"/>
    </source>
</evidence>
<evidence type="ECO:0000256" key="5">
    <source>
        <dbReference type="SAM" id="SignalP"/>
    </source>
</evidence>
<comment type="subcellular location">
    <subcellularLocation>
        <location evidence="1">Secreted</location>
    </subcellularLocation>
</comment>
<keyword evidence="8" id="KW-1185">Reference proteome</keyword>
<dbReference type="InterPro" id="IPR001811">
    <property type="entry name" value="Chemokine_IL8-like_dom"/>
</dbReference>